<organism evidence="2">
    <name type="scientific">Manihot esculenta</name>
    <name type="common">Cassava</name>
    <name type="synonym">Jatropha manihot</name>
    <dbReference type="NCBI Taxonomy" id="3983"/>
    <lineage>
        <taxon>Eukaryota</taxon>
        <taxon>Viridiplantae</taxon>
        <taxon>Streptophyta</taxon>
        <taxon>Embryophyta</taxon>
        <taxon>Tracheophyta</taxon>
        <taxon>Spermatophyta</taxon>
        <taxon>Magnoliopsida</taxon>
        <taxon>eudicotyledons</taxon>
        <taxon>Gunneridae</taxon>
        <taxon>Pentapetalae</taxon>
        <taxon>rosids</taxon>
        <taxon>fabids</taxon>
        <taxon>Malpighiales</taxon>
        <taxon>Euphorbiaceae</taxon>
        <taxon>Crotonoideae</taxon>
        <taxon>Manihoteae</taxon>
        <taxon>Manihot</taxon>
    </lineage>
</organism>
<proteinExistence type="predicted"/>
<feature type="transmembrane region" description="Helical" evidence="1">
    <location>
        <begin position="21"/>
        <end position="40"/>
    </location>
</feature>
<gene>
    <name evidence="2" type="ORF">MANES_02G086500</name>
</gene>
<keyword evidence="1" id="KW-1133">Transmembrane helix</keyword>
<keyword evidence="1" id="KW-0812">Transmembrane</keyword>
<sequence length="52" mass="6009">MLPKLIKYFRTILGTRFGFNNSSFMSFHAFISIFSISLYAPSFDIPCSLLHM</sequence>
<keyword evidence="1" id="KW-0472">Membrane</keyword>
<reference evidence="2" key="1">
    <citation type="submission" date="2016-02" db="EMBL/GenBank/DDBJ databases">
        <title>WGS assembly of Manihot esculenta.</title>
        <authorList>
            <person name="Bredeson J.V."/>
            <person name="Prochnik S.E."/>
            <person name="Lyons J.B."/>
            <person name="Schmutz J."/>
            <person name="Grimwood J."/>
            <person name="Vrebalov J."/>
            <person name="Bart R.S."/>
            <person name="Amuge T."/>
            <person name="Ferguson M.E."/>
            <person name="Green R."/>
            <person name="Putnam N."/>
            <person name="Stites J."/>
            <person name="Rounsley S."/>
            <person name="Rokhsar D.S."/>
        </authorList>
    </citation>
    <scope>NUCLEOTIDE SEQUENCE [LARGE SCALE GENOMIC DNA]</scope>
    <source>
        <tissue evidence="2">Leaf</tissue>
    </source>
</reference>
<dbReference type="EMBL" id="CM004388">
    <property type="protein sequence ID" value="OAY57303.1"/>
    <property type="molecule type" value="Genomic_DNA"/>
</dbReference>
<evidence type="ECO:0000313" key="2">
    <source>
        <dbReference type="EMBL" id="OAY57303.1"/>
    </source>
</evidence>
<dbReference type="AlphaFoldDB" id="A0A2C9WC39"/>
<evidence type="ECO:0000256" key="1">
    <source>
        <dbReference type="SAM" id="Phobius"/>
    </source>
</evidence>
<accession>A0A2C9WC39</accession>
<protein>
    <submittedName>
        <fullName evidence="2">Uncharacterized protein</fullName>
    </submittedName>
</protein>
<name>A0A2C9WC39_MANES</name>